<dbReference type="PANTHER" id="PTHR45892">
    <property type="entry name" value="AMINOACYLASE-1"/>
    <property type="match status" value="1"/>
</dbReference>
<protein>
    <submittedName>
        <fullName evidence="2 3">Uncharacterized protein</fullName>
    </submittedName>
</protein>
<dbReference type="InterPro" id="IPR037219">
    <property type="entry name" value="Peptidase_M41-like"/>
</dbReference>
<reference evidence="1" key="1">
    <citation type="journal article" date="2021" name="Nat. Commun.">
        <title>Genomic analyses provide insights into spinach domestication and the genetic basis of agronomic traits.</title>
        <authorList>
            <person name="Cai X."/>
            <person name="Sun X."/>
            <person name="Xu C."/>
            <person name="Sun H."/>
            <person name="Wang X."/>
            <person name="Ge C."/>
            <person name="Zhang Z."/>
            <person name="Wang Q."/>
            <person name="Fei Z."/>
            <person name="Jiao C."/>
            <person name="Wang Q."/>
        </authorList>
    </citation>
    <scope>NUCLEOTIDE SEQUENCE [LARGE SCALE GENOMIC DNA]</scope>
    <source>
        <strain evidence="1">cv. Varoflay</strain>
    </source>
</reference>
<sequence length="216" mass="24276">MMMQMIVARGGRCAERIVYGDDVTDEGKDDLEKITKFLIQEKYLKGVDIYASIIKSYASYAGNATTNAANSLVGAIRVSTWFRTRNLELFALSNQFCSSLISVLHLQLPLSVVSHYQGSGELHVKPIFSNSNENSQLFTCKAAQNQSSSSSIMSRFQEYLQINTAHPNPKYYEAAYFILSQPESMSLESQTIEFVLSKPLVLLNWPTDSTSFWCSY</sequence>
<dbReference type="SUPFAM" id="SSF140990">
    <property type="entry name" value="FtsH protease domain-like"/>
    <property type="match status" value="1"/>
</dbReference>
<dbReference type="RefSeq" id="XP_056686166.1">
    <property type="nucleotide sequence ID" value="XM_056830188.1"/>
</dbReference>
<dbReference type="Proteomes" id="UP000813463">
    <property type="component" value="Chromosome 5"/>
</dbReference>
<gene>
    <name evidence="2 3 4" type="primary">LOC110784410</name>
</gene>
<evidence type="ECO:0000313" key="1">
    <source>
        <dbReference type="Proteomes" id="UP000813463"/>
    </source>
</evidence>
<dbReference type="RefSeq" id="XP_056686164.1">
    <property type="nucleotide sequence ID" value="XM_056830186.1"/>
</dbReference>
<reference evidence="2 3" key="2">
    <citation type="submission" date="2025-05" db="UniProtKB">
        <authorList>
            <consortium name="RefSeq"/>
        </authorList>
    </citation>
    <scope>IDENTIFICATION</scope>
    <source>
        <tissue evidence="2 3">Leaf</tissue>
    </source>
</reference>
<dbReference type="GeneID" id="110784410"/>
<evidence type="ECO:0000313" key="3">
    <source>
        <dbReference type="RefSeq" id="XP_056686165.1"/>
    </source>
</evidence>
<evidence type="ECO:0000313" key="2">
    <source>
        <dbReference type="RefSeq" id="XP_056686164.1"/>
    </source>
</evidence>
<name>A0ABM3QS27_SPIOL</name>
<evidence type="ECO:0000313" key="4">
    <source>
        <dbReference type="RefSeq" id="XP_056686166.1"/>
    </source>
</evidence>
<dbReference type="InterPro" id="IPR052083">
    <property type="entry name" value="Aminoacylase-1_M20A"/>
</dbReference>
<dbReference type="Gene3D" id="1.20.58.760">
    <property type="entry name" value="Peptidase M41"/>
    <property type="match status" value="1"/>
</dbReference>
<dbReference type="RefSeq" id="XP_056686165.1">
    <property type="nucleotide sequence ID" value="XM_056830187.1"/>
</dbReference>
<dbReference type="PANTHER" id="PTHR45892:SF1">
    <property type="entry name" value="AMINOACYLASE-1"/>
    <property type="match status" value="1"/>
</dbReference>
<accession>A0ABM3QS27</accession>
<proteinExistence type="predicted"/>
<organism evidence="1 4">
    <name type="scientific">Spinacia oleracea</name>
    <name type="common">Spinach</name>
    <dbReference type="NCBI Taxonomy" id="3562"/>
    <lineage>
        <taxon>Eukaryota</taxon>
        <taxon>Viridiplantae</taxon>
        <taxon>Streptophyta</taxon>
        <taxon>Embryophyta</taxon>
        <taxon>Tracheophyta</taxon>
        <taxon>Spermatophyta</taxon>
        <taxon>Magnoliopsida</taxon>
        <taxon>eudicotyledons</taxon>
        <taxon>Gunneridae</taxon>
        <taxon>Pentapetalae</taxon>
        <taxon>Caryophyllales</taxon>
        <taxon>Chenopodiaceae</taxon>
        <taxon>Chenopodioideae</taxon>
        <taxon>Anserineae</taxon>
        <taxon>Spinacia</taxon>
    </lineage>
</organism>
<keyword evidence="1" id="KW-1185">Reference proteome</keyword>